<name>A0AAQ3NKH2_VIGMU</name>
<dbReference type="GO" id="GO:0005524">
    <property type="term" value="F:ATP binding"/>
    <property type="evidence" value="ECO:0007669"/>
    <property type="project" value="UniProtKB-UniRule"/>
</dbReference>
<evidence type="ECO:0000256" key="3">
    <source>
        <dbReference type="ARBA" id="ARBA00022701"/>
    </source>
</evidence>
<dbReference type="Proteomes" id="UP001374535">
    <property type="component" value="Chromosome 5"/>
</dbReference>
<dbReference type="InterPro" id="IPR027640">
    <property type="entry name" value="Kinesin-like_fam"/>
</dbReference>
<evidence type="ECO:0000256" key="9">
    <source>
        <dbReference type="PROSITE-ProRule" id="PRU00283"/>
    </source>
</evidence>
<evidence type="ECO:0000256" key="1">
    <source>
        <dbReference type="ARBA" id="ARBA00004245"/>
    </source>
</evidence>
<reference evidence="14 15" key="1">
    <citation type="journal article" date="2023" name="Life. Sci Alliance">
        <title>Evolutionary insights into 3D genome organization and epigenetic landscape of Vigna mungo.</title>
        <authorList>
            <person name="Junaid A."/>
            <person name="Singh B."/>
            <person name="Bhatia S."/>
        </authorList>
    </citation>
    <scope>NUCLEOTIDE SEQUENCE [LARGE SCALE GENOMIC DNA]</scope>
    <source>
        <strain evidence="14">Urdbean</strain>
    </source>
</reference>
<feature type="binding site" evidence="9">
    <location>
        <begin position="305"/>
        <end position="312"/>
    </location>
    <ligand>
        <name>ATP</name>
        <dbReference type="ChEBI" id="CHEBI:30616"/>
    </ligand>
</feature>
<evidence type="ECO:0000256" key="2">
    <source>
        <dbReference type="ARBA" id="ARBA00022490"/>
    </source>
</evidence>
<feature type="compositionally biased region" description="Basic and acidic residues" evidence="12">
    <location>
        <begin position="697"/>
        <end position="713"/>
    </location>
</feature>
<evidence type="ECO:0000256" key="7">
    <source>
        <dbReference type="ARBA" id="ARBA00023212"/>
    </source>
</evidence>
<proteinExistence type="inferred from homology"/>
<feature type="compositionally biased region" description="Polar residues" evidence="12">
    <location>
        <begin position="714"/>
        <end position="733"/>
    </location>
</feature>
<feature type="region of interest" description="Disordered" evidence="12">
    <location>
        <begin position="636"/>
        <end position="746"/>
    </location>
</feature>
<dbReference type="FunFam" id="3.40.850.10:FF:000012">
    <property type="entry name" value="Kinesin-like protein"/>
    <property type="match status" value="1"/>
</dbReference>
<evidence type="ECO:0000256" key="8">
    <source>
        <dbReference type="ARBA" id="ARBA00061030"/>
    </source>
</evidence>
<sequence length="837" mass="92883">MAPQRRSQRHMGGQMQQSNAAATALYDHAGAGSLHNSAGPATDAGDAVMARWLQSAGLQHLASPLASTGIDQRLLPNLLMQGYGAQSAEEKQRLFKLMRNLNFNGESGSEPYTPTSQNLSGVTVSDGFYSPDFRGDFGAGLLDLHAMDDTELLSEHVISEPFEPSPFMPGGARAFEDDFNPISRKQERGEADADASVFVPTNEKDNNTRENNVAKIKVVVRKRPLNKKELAKKEDDIVTAYDSAYLTVHEPKLKVDLTAYVEKHEFCFDAVLDENVTNDEVYRVTVEPIIPTIFERTKATCFAYGQTGSGKTYTMQPLPLRAAEDLVRQLHRPAYRNQRFKLWLSYFEIYGGKLFDLLSDRKLLSGCVCFALNRKLCMREDGRQQVCIVGLQEFEVSDVQIVKEFIEKGNAARSTGSTGANEESSRSHAILQLVVKRHNEIKESKRNNSDGNQAKSGKVVGKISFIDLAGSERGADTTDNDRQTRIEGAEINKSLLALKECIRALDNDQIHIPFRGSKLTEVLRDSFVGNSKTVMISCISPNAGSCEHTLNTLRYADRVKSLSKSGNPRKDQAPNPVPPVNKEASPTSSLLASMGTEDFNGQRQEIKATDLGRKGLEKESSLYSSSTDVDKQLSSFSSSYSYNGREDKSLASAPMDRERFEVKNSYGDSTSQKMNSYSLNVTDEKVQRVSPPRRKGTKEEKSERSINWVKRDSNGSNNTTSSKQQNTGNYNTVSTGSGQSETESSSDVNISAILEEEEALIAAHRKEIEDTMEIVREEMKLLAEVDQPGSLIDNYVTQLSFVLSRKAASLVSLQARLARFQHRLKEQEILSRKRVPR</sequence>
<comment type="similarity">
    <text evidence="8">Belongs to the TRAFAC class myosin-kinesin ATPase superfamily. Kinesin family. KIN-13 subfamily.</text>
</comment>
<feature type="coiled-coil region" evidence="11">
    <location>
        <begin position="754"/>
        <end position="785"/>
    </location>
</feature>
<evidence type="ECO:0000256" key="10">
    <source>
        <dbReference type="RuleBase" id="RU000394"/>
    </source>
</evidence>
<feature type="region of interest" description="Disordered" evidence="12">
    <location>
        <begin position="562"/>
        <end position="587"/>
    </location>
</feature>
<dbReference type="Gene3D" id="3.40.850.10">
    <property type="entry name" value="Kinesin motor domain"/>
    <property type="match status" value="1"/>
</dbReference>
<dbReference type="InterPro" id="IPR036961">
    <property type="entry name" value="Kinesin_motor_dom_sf"/>
</dbReference>
<dbReference type="CDD" id="cd01367">
    <property type="entry name" value="KISc_KIF2_like"/>
    <property type="match status" value="1"/>
</dbReference>
<dbReference type="GO" id="GO:0008017">
    <property type="term" value="F:microtubule binding"/>
    <property type="evidence" value="ECO:0007669"/>
    <property type="project" value="InterPro"/>
</dbReference>
<keyword evidence="11" id="KW-0175">Coiled coil</keyword>
<evidence type="ECO:0000256" key="12">
    <source>
        <dbReference type="SAM" id="MobiDB-lite"/>
    </source>
</evidence>
<evidence type="ECO:0000256" key="11">
    <source>
        <dbReference type="SAM" id="Coils"/>
    </source>
</evidence>
<keyword evidence="4 9" id="KW-0547">Nucleotide-binding</keyword>
<dbReference type="AlphaFoldDB" id="A0AAQ3NKH2"/>
<dbReference type="PROSITE" id="PS50067">
    <property type="entry name" value="KINESIN_MOTOR_2"/>
    <property type="match status" value="1"/>
</dbReference>
<feature type="compositionally biased region" description="Low complexity" evidence="12">
    <location>
        <begin position="734"/>
        <end position="746"/>
    </location>
</feature>
<keyword evidence="3 10" id="KW-0493">Microtubule</keyword>
<feature type="compositionally biased region" description="Basic and acidic residues" evidence="12">
    <location>
        <begin position="644"/>
        <end position="662"/>
    </location>
</feature>
<keyword evidence="5 9" id="KW-0067">ATP-binding</keyword>
<dbReference type="EMBL" id="CP144696">
    <property type="protein sequence ID" value="WVZ10626.1"/>
    <property type="molecule type" value="Genomic_DNA"/>
</dbReference>
<protein>
    <recommendedName>
        <fullName evidence="10">Kinesin-like protein</fullName>
    </recommendedName>
</protein>
<dbReference type="InterPro" id="IPR019821">
    <property type="entry name" value="Kinesin_motor_CS"/>
</dbReference>
<keyword evidence="15" id="KW-1185">Reference proteome</keyword>
<dbReference type="GO" id="GO:0007019">
    <property type="term" value="P:microtubule depolymerization"/>
    <property type="evidence" value="ECO:0007669"/>
    <property type="project" value="TreeGrafter"/>
</dbReference>
<organism evidence="14 15">
    <name type="scientific">Vigna mungo</name>
    <name type="common">Black gram</name>
    <name type="synonym">Phaseolus mungo</name>
    <dbReference type="NCBI Taxonomy" id="3915"/>
    <lineage>
        <taxon>Eukaryota</taxon>
        <taxon>Viridiplantae</taxon>
        <taxon>Streptophyta</taxon>
        <taxon>Embryophyta</taxon>
        <taxon>Tracheophyta</taxon>
        <taxon>Spermatophyta</taxon>
        <taxon>Magnoliopsida</taxon>
        <taxon>eudicotyledons</taxon>
        <taxon>Gunneridae</taxon>
        <taxon>Pentapetalae</taxon>
        <taxon>rosids</taxon>
        <taxon>fabids</taxon>
        <taxon>Fabales</taxon>
        <taxon>Fabaceae</taxon>
        <taxon>Papilionoideae</taxon>
        <taxon>50 kb inversion clade</taxon>
        <taxon>NPAAA clade</taxon>
        <taxon>indigoferoid/millettioid clade</taxon>
        <taxon>Phaseoleae</taxon>
        <taxon>Vigna</taxon>
    </lineage>
</organism>
<comment type="subcellular location">
    <subcellularLocation>
        <location evidence="1">Cytoplasm</location>
        <location evidence="1">Cytoskeleton</location>
    </subcellularLocation>
</comment>
<feature type="domain" description="Kinesin motor" evidence="13">
    <location>
        <begin position="215"/>
        <end position="562"/>
    </location>
</feature>
<evidence type="ECO:0000256" key="6">
    <source>
        <dbReference type="ARBA" id="ARBA00023175"/>
    </source>
</evidence>
<dbReference type="PROSITE" id="PS00411">
    <property type="entry name" value="KINESIN_MOTOR_1"/>
    <property type="match status" value="1"/>
</dbReference>
<evidence type="ECO:0000256" key="5">
    <source>
        <dbReference type="ARBA" id="ARBA00022840"/>
    </source>
</evidence>
<evidence type="ECO:0000256" key="4">
    <source>
        <dbReference type="ARBA" id="ARBA00022741"/>
    </source>
</evidence>
<dbReference type="SUPFAM" id="SSF52540">
    <property type="entry name" value="P-loop containing nucleoside triphosphate hydrolases"/>
    <property type="match status" value="1"/>
</dbReference>
<dbReference type="InterPro" id="IPR027417">
    <property type="entry name" value="P-loop_NTPase"/>
</dbReference>
<keyword evidence="7" id="KW-0206">Cytoskeleton</keyword>
<dbReference type="GO" id="GO:0007018">
    <property type="term" value="P:microtubule-based movement"/>
    <property type="evidence" value="ECO:0007669"/>
    <property type="project" value="InterPro"/>
</dbReference>
<dbReference type="GO" id="GO:1903338">
    <property type="term" value="P:regulation of cell wall organization or biogenesis"/>
    <property type="evidence" value="ECO:0007669"/>
    <property type="project" value="UniProtKB-ARBA"/>
</dbReference>
<evidence type="ECO:0000313" key="15">
    <source>
        <dbReference type="Proteomes" id="UP001374535"/>
    </source>
</evidence>
<dbReference type="GO" id="GO:0005874">
    <property type="term" value="C:microtubule"/>
    <property type="evidence" value="ECO:0007669"/>
    <property type="project" value="UniProtKB-KW"/>
</dbReference>
<keyword evidence="6 9" id="KW-0505">Motor protein</keyword>
<accession>A0AAQ3NKH2</accession>
<dbReference type="GO" id="GO:0003777">
    <property type="term" value="F:microtubule motor activity"/>
    <property type="evidence" value="ECO:0007669"/>
    <property type="project" value="InterPro"/>
</dbReference>
<dbReference type="PANTHER" id="PTHR47971:SF8">
    <property type="entry name" value="KINESIN-LIKE PROTEIN"/>
    <property type="match status" value="1"/>
</dbReference>
<keyword evidence="2" id="KW-0963">Cytoplasm</keyword>
<evidence type="ECO:0000313" key="14">
    <source>
        <dbReference type="EMBL" id="WVZ10626.1"/>
    </source>
</evidence>
<dbReference type="PANTHER" id="PTHR47971">
    <property type="entry name" value="KINESIN-RELATED PROTEIN 6"/>
    <property type="match status" value="1"/>
</dbReference>
<evidence type="ECO:0000259" key="13">
    <source>
        <dbReference type="PROSITE" id="PS50067"/>
    </source>
</evidence>
<dbReference type="PRINTS" id="PR00380">
    <property type="entry name" value="KINESINHEAVY"/>
</dbReference>
<gene>
    <name evidence="14" type="ORF">V8G54_015156</name>
</gene>
<dbReference type="SMART" id="SM00129">
    <property type="entry name" value="KISc"/>
    <property type="match status" value="1"/>
</dbReference>
<dbReference type="Pfam" id="PF00225">
    <property type="entry name" value="Kinesin"/>
    <property type="match status" value="1"/>
</dbReference>
<dbReference type="InterPro" id="IPR001752">
    <property type="entry name" value="Kinesin_motor_dom"/>
</dbReference>
<feature type="compositionally biased region" description="Polar residues" evidence="12">
    <location>
        <begin position="666"/>
        <end position="681"/>
    </location>
</feature>